<dbReference type="InterPro" id="IPR050545">
    <property type="entry name" value="Mycobact_MmpL"/>
</dbReference>
<dbReference type="InterPro" id="IPR000731">
    <property type="entry name" value="SSD"/>
</dbReference>
<feature type="transmembrane region" description="Helical" evidence="6">
    <location>
        <begin position="660"/>
        <end position="682"/>
    </location>
</feature>
<dbReference type="Pfam" id="PF03176">
    <property type="entry name" value="MMPL"/>
    <property type="match status" value="2"/>
</dbReference>
<feature type="transmembrane region" description="Helical" evidence="6">
    <location>
        <begin position="324"/>
        <end position="342"/>
    </location>
</feature>
<proteinExistence type="predicted"/>
<name>A0ABS8G3H4_9ALTE</name>
<evidence type="ECO:0000259" key="7">
    <source>
        <dbReference type="PROSITE" id="PS50156"/>
    </source>
</evidence>
<evidence type="ECO:0000256" key="4">
    <source>
        <dbReference type="ARBA" id="ARBA00022989"/>
    </source>
</evidence>
<feature type="transmembrane region" description="Helical" evidence="6">
    <location>
        <begin position="227"/>
        <end position="244"/>
    </location>
</feature>
<dbReference type="InterPro" id="IPR004869">
    <property type="entry name" value="MMPL_dom"/>
</dbReference>
<gene>
    <name evidence="8" type="ORF">LJ739_00315</name>
</gene>
<sequence>MQQSWSEHSLRAPWRTIIIWLLIIAGAAAGAQQLYFRGDYKVYFEDDNPQRLAYENMQAQFSKNDTANIIIAPPTDNVFTQRTLTLVHEMTEAAWQTPYSSRVDAITNYQHTYAEEDDLVVEDLVYRPDMLDDDAIREVRRVALSEPSLVNRLVSDEGNVAMIAITVNMPDGENIHKLGAAVNEVSNHVLALSKTFQEKYPDHRFYQTGVVFMNHAFDVEAQGDARTLVPGMFLAIIVILWILLRSILATLATLLVIVTTIASTLGLAGWMGYFMSTATVNVPTLVMTLAVADCVHLIASMLFYMREGNSKQQALSQAIAVNRMPVFITSATTAIGFLTLNFSDVPVLVDLGNLTALGVMIACALSLSLLPAMLRVLPITVRPRQQDANADWTERLGDWVIARHKRILPLSVLVVGVAVWASLQNQVNDIPTDYFDARTAFRQSTDFQSEHLSGMSTMDFALYTGEESGINHPDVLARVEAFGDWLQSQPEVDHVVSITDVFKRLNKNMHGDDPAYYRLPEEQELAAQYLLLYEMSLPYGLDINNQVNLDKSATRVMVTLQNLGSREFTAFEQRALDWVADNAPGLRVTSGSPSVMFAHIGETNMRSMLRGTLLALVLISLLLVVALRSWRLGLISLLPNLLPAALGFGLWALWSGQINMGLSVVLSMSLGIIVDDTVHFLSKYAHAKRDGKDTAQSVHYAFRSVGRALWITTLVLTVGFGVLSLSSFALNSDMGMLTATIMVCALIVDFIFLPTFLLRFDRAEQQKGSLHET</sequence>
<organism evidence="8 9">
    <name type="scientific">Fluctibacter halophilus</name>
    <dbReference type="NCBI Taxonomy" id="226011"/>
    <lineage>
        <taxon>Bacteria</taxon>
        <taxon>Pseudomonadati</taxon>
        <taxon>Pseudomonadota</taxon>
        <taxon>Gammaproteobacteria</taxon>
        <taxon>Alteromonadales</taxon>
        <taxon>Alteromonadaceae</taxon>
        <taxon>Fluctibacter</taxon>
    </lineage>
</organism>
<feature type="transmembrane region" description="Helical" evidence="6">
    <location>
        <begin position="354"/>
        <end position="374"/>
    </location>
</feature>
<keyword evidence="5 6" id="KW-0472">Membrane</keyword>
<dbReference type="EMBL" id="JAJEWP010000001">
    <property type="protein sequence ID" value="MCC2614681.1"/>
    <property type="molecule type" value="Genomic_DNA"/>
</dbReference>
<feature type="transmembrane region" description="Helical" evidence="6">
    <location>
        <begin position="12"/>
        <end position="31"/>
    </location>
</feature>
<evidence type="ECO:0000256" key="2">
    <source>
        <dbReference type="ARBA" id="ARBA00022475"/>
    </source>
</evidence>
<comment type="caution">
    <text evidence="8">The sequence shown here is derived from an EMBL/GenBank/DDBJ whole genome shotgun (WGS) entry which is preliminary data.</text>
</comment>
<keyword evidence="4 6" id="KW-1133">Transmembrane helix</keyword>
<dbReference type="RefSeq" id="WP_229156605.1">
    <property type="nucleotide sequence ID" value="NZ_JAJEWP010000001.1"/>
</dbReference>
<evidence type="ECO:0000313" key="8">
    <source>
        <dbReference type="EMBL" id="MCC2614681.1"/>
    </source>
</evidence>
<keyword evidence="9" id="KW-1185">Reference proteome</keyword>
<evidence type="ECO:0000256" key="3">
    <source>
        <dbReference type="ARBA" id="ARBA00022692"/>
    </source>
</evidence>
<evidence type="ECO:0000256" key="5">
    <source>
        <dbReference type="ARBA" id="ARBA00023136"/>
    </source>
</evidence>
<dbReference type="PANTHER" id="PTHR33406">
    <property type="entry name" value="MEMBRANE PROTEIN MJ1562-RELATED"/>
    <property type="match status" value="1"/>
</dbReference>
<accession>A0ABS8G3H4</accession>
<evidence type="ECO:0000256" key="6">
    <source>
        <dbReference type="SAM" id="Phobius"/>
    </source>
</evidence>
<dbReference type="PROSITE" id="PS50156">
    <property type="entry name" value="SSD"/>
    <property type="match status" value="1"/>
</dbReference>
<feature type="transmembrane region" description="Helical" evidence="6">
    <location>
        <begin position="285"/>
        <end position="304"/>
    </location>
</feature>
<feature type="transmembrane region" description="Helical" evidence="6">
    <location>
        <begin position="608"/>
        <end position="627"/>
    </location>
</feature>
<feature type="transmembrane region" description="Helical" evidence="6">
    <location>
        <begin position="708"/>
        <end position="730"/>
    </location>
</feature>
<dbReference type="PANTHER" id="PTHR33406:SF12">
    <property type="entry name" value="BLR2997 PROTEIN"/>
    <property type="match status" value="1"/>
</dbReference>
<evidence type="ECO:0000256" key="1">
    <source>
        <dbReference type="ARBA" id="ARBA00004651"/>
    </source>
</evidence>
<dbReference type="Proteomes" id="UP001520878">
    <property type="component" value="Unassembled WGS sequence"/>
</dbReference>
<protein>
    <submittedName>
        <fullName evidence="8">MMPL family transporter</fullName>
    </submittedName>
</protein>
<feature type="transmembrane region" description="Helical" evidence="6">
    <location>
        <begin position="251"/>
        <end position="273"/>
    </location>
</feature>
<dbReference type="Gene3D" id="1.20.1640.10">
    <property type="entry name" value="Multidrug efflux transporter AcrB transmembrane domain"/>
    <property type="match status" value="2"/>
</dbReference>
<comment type="subcellular location">
    <subcellularLocation>
        <location evidence="1">Cell membrane</location>
        <topology evidence="1">Multi-pass membrane protein</topology>
    </subcellularLocation>
</comment>
<reference evidence="8 9" key="1">
    <citation type="submission" date="2021-10" db="EMBL/GenBank/DDBJ databases">
        <title>Draft genome of Aestuariibacter halophilus JC2043.</title>
        <authorList>
            <person name="Emsley S.A."/>
            <person name="Pfannmuller K.M."/>
            <person name="Ushijima B."/>
            <person name="Saw J.H."/>
            <person name="Videau P."/>
        </authorList>
    </citation>
    <scope>NUCLEOTIDE SEQUENCE [LARGE SCALE GENOMIC DNA]</scope>
    <source>
        <strain evidence="8 9">JC2043</strain>
    </source>
</reference>
<keyword evidence="3 6" id="KW-0812">Transmembrane</keyword>
<dbReference type="SUPFAM" id="SSF82866">
    <property type="entry name" value="Multidrug efflux transporter AcrB transmembrane domain"/>
    <property type="match status" value="2"/>
</dbReference>
<evidence type="ECO:0000313" key="9">
    <source>
        <dbReference type="Proteomes" id="UP001520878"/>
    </source>
</evidence>
<feature type="domain" description="SSD" evidence="7">
    <location>
        <begin position="251"/>
        <end position="376"/>
    </location>
</feature>
<feature type="transmembrane region" description="Helical" evidence="6">
    <location>
        <begin position="736"/>
        <end position="758"/>
    </location>
</feature>
<keyword evidence="2" id="KW-1003">Cell membrane</keyword>